<dbReference type="SUPFAM" id="SSF53474">
    <property type="entry name" value="alpha/beta-Hydrolases"/>
    <property type="match status" value="1"/>
</dbReference>
<dbReference type="GO" id="GO:0016042">
    <property type="term" value="P:lipid catabolic process"/>
    <property type="evidence" value="ECO:0007669"/>
    <property type="project" value="InterPro"/>
</dbReference>
<dbReference type="InterPro" id="IPR029058">
    <property type="entry name" value="AB_hydrolase_fold"/>
</dbReference>
<keyword evidence="1 2" id="KW-0732">Signal</keyword>
<dbReference type="Gene3D" id="3.40.50.1820">
    <property type="entry name" value="alpha/beta hydrolase"/>
    <property type="match status" value="1"/>
</dbReference>
<sequence>MKKINLLLLSLVSPFYFSQQAGDVVSFEQKLDLTPQGAVNFIASSLGEESTPDFVNYLNGFNIGLKAFKITYYTKNENNTLVKATGLVMFPNVNYKLSTVVSEHGTTDTRNNVPSNLKGTLYGGFVVELSYALNGYIVMAPDYVGMGTGDGTHPYVHYPTEASATVNFVAAANKVLTQLNIKRYDEYFLTGYSQGAHAAMSTLKKLNISNPNNLNFKYAYMGDGPYDFSGVTLQKGIIEKDVYPFTAFLANVVNTCNNVGYKTYTNNISEVISAEYLDKYNENVINEHGGLLWGPLIWRKLFTTNFVNDATNNNNSKLRQCLRASDVYDWYNKTPMTLGHSTVDLAIHPENTSKTIDTQRGYYPWWDLNKYKLEAFYWGPLGHAGGILPFVLASNAKFNSLRSGGLFNEWAMLTSKNTGENQPKTNSLFTSQIKPDVKDMNLVEITDFNTQKAERKAIITNNLSTLKDGVYLLKVAENNTDKFIPYIKNTPQIIAENQIVTSENNNILSLKINTDDILSVNIFDKDKNLVKSISKEQFKTDGGINLNDIDNQNHTFEIVTQFYNLQFDKQINGLASENTAEVYTQNHQVFVKSKNEIKNVTIYSISGALIQNQEVKKTQFESNSLQSGIYLVQITVSNGKIINKKIQL</sequence>
<dbReference type="PANTHER" id="PTHR34853:SF1">
    <property type="entry name" value="LIPASE 5"/>
    <property type="match status" value="1"/>
</dbReference>
<evidence type="ECO:0000313" key="3">
    <source>
        <dbReference type="EMBL" id="SDR14368.1"/>
    </source>
</evidence>
<organism evidence="3 4">
    <name type="scientific">Chryseobacterium soldanellicola</name>
    <dbReference type="NCBI Taxonomy" id="311333"/>
    <lineage>
        <taxon>Bacteria</taxon>
        <taxon>Pseudomonadati</taxon>
        <taxon>Bacteroidota</taxon>
        <taxon>Flavobacteriia</taxon>
        <taxon>Flavobacteriales</taxon>
        <taxon>Weeksellaceae</taxon>
        <taxon>Chryseobacterium group</taxon>
        <taxon>Chryseobacterium</taxon>
    </lineage>
</organism>
<proteinExistence type="predicted"/>
<evidence type="ECO:0000313" key="4">
    <source>
        <dbReference type="Proteomes" id="UP000199627"/>
    </source>
</evidence>
<accession>A0A1H1GN92</accession>
<reference evidence="4" key="1">
    <citation type="submission" date="2016-10" db="EMBL/GenBank/DDBJ databases">
        <authorList>
            <person name="Varghese N."/>
            <person name="Submissions S."/>
        </authorList>
    </citation>
    <scope>NUCLEOTIDE SEQUENCE [LARGE SCALE GENOMIC DNA]</scope>
    <source>
        <strain evidence="4">DSM 17072</strain>
    </source>
</reference>
<evidence type="ECO:0000256" key="1">
    <source>
        <dbReference type="ARBA" id="ARBA00022729"/>
    </source>
</evidence>
<dbReference type="EMBL" id="FNKL01000004">
    <property type="protein sequence ID" value="SDR14368.1"/>
    <property type="molecule type" value="Genomic_DNA"/>
</dbReference>
<dbReference type="GO" id="GO:0004806">
    <property type="term" value="F:triacylglycerol lipase activity"/>
    <property type="evidence" value="ECO:0007669"/>
    <property type="project" value="InterPro"/>
</dbReference>
<feature type="chain" id="PRO_5011661754" evidence="2">
    <location>
        <begin position="22"/>
        <end position="648"/>
    </location>
</feature>
<dbReference type="Pfam" id="PF03583">
    <property type="entry name" value="LIP"/>
    <property type="match status" value="1"/>
</dbReference>
<dbReference type="NCBIfam" id="TIGR04183">
    <property type="entry name" value="Por_Secre_tail"/>
    <property type="match status" value="1"/>
</dbReference>
<protein>
    <submittedName>
        <fullName evidence="3">Por secretion system C-terminal sorting domain-containing protein</fullName>
    </submittedName>
</protein>
<dbReference type="STRING" id="311333.SAMN05421664_3768"/>
<dbReference type="Gene3D" id="1.10.260.160">
    <property type="match status" value="1"/>
</dbReference>
<dbReference type="OrthoDB" id="4857813at2"/>
<dbReference type="AlphaFoldDB" id="A0A1H1GN92"/>
<evidence type="ECO:0000256" key="2">
    <source>
        <dbReference type="SAM" id="SignalP"/>
    </source>
</evidence>
<gene>
    <name evidence="3" type="ORF">SAMN05421664_3768</name>
</gene>
<keyword evidence="4" id="KW-1185">Reference proteome</keyword>
<dbReference type="InterPro" id="IPR026444">
    <property type="entry name" value="Secre_tail"/>
</dbReference>
<name>A0A1H1GN92_9FLAO</name>
<dbReference type="RefSeq" id="WP_089757218.1">
    <property type="nucleotide sequence ID" value="NZ_FNKL01000004.1"/>
</dbReference>
<dbReference type="InterPro" id="IPR005152">
    <property type="entry name" value="Lipase_secreted"/>
</dbReference>
<feature type="signal peptide" evidence="2">
    <location>
        <begin position="1"/>
        <end position="21"/>
    </location>
</feature>
<dbReference type="Proteomes" id="UP000199627">
    <property type="component" value="Unassembled WGS sequence"/>
</dbReference>
<dbReference type="PANTHER" id="PTHR34853">
    <property type="match status" value="1"/>
</dbReference>